<dbReference type="InterPro" id="IPR001895">
    <property type="entry name" value="RASGEF_cat_dom"/>
</dbReference>
<gene>
    <name evidence="4" type="ORF">DILT_LOCUS11955</name>
</gene>
<dbReference type="AlphaFoldDB" id="A0A3P7LH40"/>
<keyword evidence="1 2" id="KW-0344">Guanine-nucleotide releasing factor</keyword>
<dbReference type="EMBL" id="UYRU01064743">
    <property type="protein sequence ID" value="VDN16124.1"/>
    <property type="molecule type" value="Genomic_DNA"/>
</dbReference>
<dbReference type="PANTHER" id="PTHR23113">
    <property type="entry name" value="GUANINE NUCLEOTIDE EXCHANGE FACTOR"/>
    <property type="match status" value="1"/>
</dbReference>
<evidence type="ECO:0000256" key="2">
    <source>
        <dbReference type="PROSITE-ProRule" id="PRU00168"/>
    </source>
</evidence>
<evidence type="ECO:0000313" key="5">
    <source>
        <dbReference type="Proteomes" id="UP000281553"/>
    </source>
</evidence>
<evidence type="ECO:0000259" key="3">
    <source>
        <dbReference type="PROSITE" id="PS50009"/>
    </source>
</evidence>
<organism evidence="4 5">
    <name type="scientific">Dibothriocephalus latus</name>
    <name type="common">Fish tapeworm</name>
    <name type="synonym">Diphyllobothrium latum</name>
    <dbReference type="NCBI Taxonomy" id="60516"/>
    <lineage>
        <taxon>Eukaryota</taxon>
        <taxon>Metazoa</taxon>
        <taxon>Spiralia</taxon>
        <taxon>Lophotrochozoa</taxon>
        <taxon>Platyhelminthes</taxon>
        <taxon>Cestoda</taxon>
        <taxon>Eucestoda</taxon>
        <taxon>Diphyllobothriidea</taxon>
        <taxon>Diphyllobothriidae</taxon>
        <taxon>Dibothriocephalus</taxon>
    </lineage>
</organism>
<dbReference type="PROSITE" id="PS50009">
    <property type="entry name" value="RASGEF_CAT"/>
    <property type="match status" value="1"/>
</dbReference>
<proteinExistence type="predicted"/>
<dbReference type="GO" id="GO:0007265">
    <property type="term" value="P:Ras protein signal transduction"/>
    <property type="evidence" value="ECO:0007669"/>
    <property type="project" value="TreeGrafter"/>
</dbReference>
<evidence type="ECO:0000256" key="1">
    <source>
        <dbReference type="ARBA" id="ARBA00022658"/>
    </source>
</evidence>
<dbReference type="OrthoDB" id="546434at2759"/>
<accession>A0A3P7LH40</accession>
<reference evidence="4 5" key="1">
    <citation type="submission" date="2018-11" db="EMBL/GenBank/DDBJ databases">
        <authorList>
            <consortium name="Pathogen Informatics"/>
        </authorList>
    </citation>
    <scope>NUCLEOTIDE SEQUENCE [LARGE SCALE GENOMIC DNA]</scope>
</reference>
<dbReference type="SUPFAM" id="SSF48366">
    <property type="entry name" value="Ras GEF"/>
    <property type="match status" value="1"/>
</dbReference>
<dbReference type="InterPro" id="IPR036964">
    <property type="entry name" value="RASGEF_cat_dom_sf"/>
</dbReference>
<keyword evidence="5" id="KW-1185">Reference proteome</keyword>
<dbReference type="Gene3D" id="1.10.840.10">
    <property type="entry name" value="Ras guanine-nucleotide exchange factors catalytic domain"/>
    <property type="match status" value="1"/>
</dbReference>
<dbReference type="PANTHER" id="PTHR23113:SF363">
    <property type="entry name" value="PROTEIN SON OF SEVENLESS"/>
    <property type="match status" value="1"/>
</dbReference>
<dbReference type="GO" id="GO:0005886">
    <property type="term" value="C:plasma membrane"/>
    <property type="evidence" value="ECO:0007669"/>
    <property type="project" value="TreeGrafter"/>
</dbReference>
<name>A0A3P7LH40_DIBLA</name>
<protein>
    <recommendedName>
        <fullName evidence="3">Ras-GEF domain-containing protein</fullName>
    </recommendedName>
</protein>
<evidence type="ECO:0000313" key="4">
    <source>
        <dbReference type="EMBL" id="VDN16124.1"/>
    </source>
</evidence>
<dbReference type="GO" id="GO:0005085">
    <property type="term" value="F:guanyl-nucleotide exchange factor activity"/>
    <property type="evidence" value="ECO:0007669"/>
    <property type="project" value="UniProtKB-KW"/>
</dbReference>
<dbReference type="InterPro" id="IPR023578">
    <property type="entry name" value="Ras_GEF_dom_sf"/>
</dbReference>
<sequence length="221" mass="25526">MSLITKWVRDSAYFKHDFSADNVLKNRLLKFLQTIETPALADSVATITKCLRGERPRLVHTVVLKPPERLDLGLIQRSDQIRLTNVHPLELARQVTLHEWELYSKIEFWEVNGKDKSNGPNLKNSLEFSNKFQRWLVLNIMSHESMEDRVIVLQRVADLLLLFDALNNFQGIQEARAAVLSAPVYRLRDTFDVSPLLLLVSFGNNLIYVTLWKPECQNSLV</sequence>
<dbReference type="Proteomes" id="UP000281553">
    <property type="component" value="Unassembled WGS sequence"/>
</dbReference>
<dbReference type="InterPro" id="IPR008937">
    <property type="entry name" value="Ras-like_GEF"/>
</dbReference>
<feature type="domain" description="Ras-GEF" evidence="3">
    <location>
        <begin position="87"/>
        <end position="221"/>
    </location>
</feature>
<dbReference type="Pfam" id="PF00617">
    <property type="entry name" value="RasGEF"/>
    <property type="match status" value="1"/>
</dbReference>